<sequence>MEILMVSTTLNNLSCPPGKSLTRENVQATQFSSCAPCKYKHDIGFLGVISALAEEPVLARDNIRSIP</sequence>
<evidence type="ECO:0000313" key="1">
    <source>
        <dbReference type="EMBL" id="CAK7323067.1"/>
    </source>
</evidence>
<comment type="caution">
    <text evidence="1">The sequence shown here is derived from an EMBL/GenBank/DDBJ whole genome shotgun (WGS) entry which is preliminary data.</text>
</comment>
<name>A0AAV1QMZ2_9ROSI</name>
<keyword evidence="2" id="KW-1185">Reference proteome</keyword>
<evidence type="ECO:0000313" key="2">
    <source>
        <dbReference type="Proteomes" id="UP001314170"/>
    </source>
</evidence>
<dbReference type="AlphaFoldDB" id="A0AAV1QMZ2"/>
<protein>
    <submittedName>
        <fullName evidence="1">Uncharacterized protein</fullName>
    </submittedName>
</protein>
<proteinExistence type="predicted"/>
<accession>A0AAV1QMZ2</accession>
<dbReference type="Proteomes" id="UP001314170">
    <property type="component" value="Unassembled WGS sequence"/>
</dbReference>
<dbReference type="EMBL" id="CAWUPB010000058">
    <property type="protein sequence ID" value="CAK7323067.1"/>
    <property type="molecule type" value="Genomic_DNA"/>
</dbReference>
<reference evidence="1 2" key="1">
    <citation type="submission" date="2024-01" db="EMBL/GenBank/DDBJ databases">
        <authorList>
            <person name="Waweru B."/>
        </authorList>
    </citation>
    <scope>NUCLEOTIDE SEQUENCE [LARGE SCALE GENOMIC DNA]</scope>
</reference>
<organism evidence="1 2">
    <name type="scientific">Dovyalis caffra</name>
    <dbReference type="NCBI Taxonomy" id="77055"/>
    <lineage>
        <taxon>Eukaryota</taxon>
        <taxon>Viridiplantae</taxon>
        <taxon>Streptophyta</taxon>
        <taxon>Embryophyta</taxon>
        <taxon>Tracheophyta</taxon>
        <taxon>Spermatophyta</taxon>
        <taxon>Magnoliopsida</taxon>
        <taxon>eudicotyledons</taxon>
        <taxon>Gunneridae</taxon>
        <taxon>Pentapetalae</taxon>
        <taxon>rosids</taxon>
        <taxon>fabids</taxon>
        <taxon>Malpighiales</taxon>
        <taxon>Salicaceae</taxon>
        <taxon>Flacourtieae</taxon>
        <taxon>Dovyalis</taxon>
    </lineage>
</organism>
<gene>
    <name evidence="1" type="ORF">DCAF_LOCUS683</name>
</gene>
<feature type="non-terminal residue" evidence="1">
    <location>
        <position position="67"/>
    </location>
</feature>